<evidence type="ECO:0000256" key="2">
    <source>
        <dbReference type="ARBA" id="ARBA00006679"/>
    </source>
</evidence>
<dbReference type="STRING" id="284577.SAMN05216571_1063"/>
<evidence type="ECO:0000313" key="9">
    <source>
        <dbReference type="Proteomes" id="UP000198641"/>
    </source>
</evidence>
<evidence type="ECO:0000256" key="7">
    <source>
        <dbReference type="SAM" id="Phobius"/>
    </source>
</evidence>
<evidence type="ECO:0000313" key="8">
    <source>
        <dbReference type="EMBL" id="SDG18890.1"/>
    </source>
</evidence>
<sequence>MSQNTDTAVSTATPGPAIFQRLSVLSYPLIRVTAGLLLMPHGAQKLFGWFGGYGLEATGQFFADSLGMTPGVLFALMAGLVEFFGGLALVLGLLTRPAALGVMVLMGVALSVHIPNGFFWTNGGLEYPLMWGLVALGIFLRGGDRFSLDAKLGLKI</sequence>
<keyword evidence="3" id="KW-1003">Cell membrane</keyword>
<evidence type="ECO:0000256" key="1">
    <source>
        <dbReference type="ARBA" id="ARBA00004651"/>
    </source>
</evidence>
<accession>A0A1G7S9N8</accession>
<organism evidence="8 9">
    <name type="scientific">Onishia taeanensis</name>
    <dbReference type="NCBI Taxonomy" id="284577"/>
    <lineage>
        <taxon>Bacteria</taxon>
        <taxon>Pseudomonadati</taxon>
        <taxon>Pseudomonadota</taxon>
        <taxon>Gammaproteobacteria</taxon>
        <taxon>Oceanospirillales</taxon>
        <taxon>Halomonadaceae</taxon>
        <taxon>Onishia</taxon>
    </lineage>
</organism>
<keyword evidence="6 7" id="KW-0472">Membrane</keyword>
<evidence type="ECO:0000256" key="4">
    <source>
        <dbReference type="ARBA" id="ARBA00022692"/>
    </source>
</evidence>
<dbReference type="InterPro" id="IPR032808">
    <property type="entry name" value="DoxX"/>
</dbReference>
<keyword evidence="4 7" id="KW-0812">Transmembrane</keyword>
<dbReference type="PANTHER" id="PTHR33452:SF1">
    <property type="entry name" value="INNER MEMBRANE PROTEIN YPHA-RELATED"/>
    <property type="match status" value="1"/>
</dbReference>
<evidence type="ECO:0000256" key="6">
    <source>
        <dbReference type="ARBA" id="ARBA00023136"/>
    </source>
</evidence>
<dbReference type="Proteomes" id="UP000198641">
    <property type="component" value="Unassembled WGS sequence"/>
</dbReference>
<dbReference type="PANTHER" id="PTHR33452">
    <property type="entry name" value="OXIDOREDUCTASE CATD-RELATED"/>
    <property type="match status" value="1"/>
</dbReference>
<keyword evidence="9" id="KW-1185">Reference proteome</keyword>
<name>A0A1G7S9N8_9GAMM</name>
<evidence type="ECO:0000256" key="3">
    <source>
        <dbReference type="ARBA" id="ARBA00022475"/>
    </source>
</evidence>
<dbReference type="OrthoDB" id="346004at2"/>
<proteinExistence type="inferred from homology"/>
<dbReference type="AlphaFoldDB" id="A0A1G7S9N8"/>
<gene>
    <name evidence="8" type="ORF">SAMN05216571_1063</name>
</gene>
<dbReference type="InterPro" id="IPR051907">
    <property type="entry name" value="DoxX-like_oxidoreductase"/>
</dbReference>
<feature type="transmembrane region" description="Helical" evidence="7">
    <location>
        <begin position="98"/>
        <end position="119"/>
    </location>
</feature>
<comment type="similarity">
    <text evidence="2">Belongs to the DoxX family.</text>
</comment>
<dbReference type="Pfam" id="PF07681">
    <property type="entry name" value="DoxX"/>
    <property type="match status" value="1"/>
</dbReference>
<comment type="subcellular location">
    <subcellularLocation>
        <location evidence="1">Cell membrane</location>
        <topology evidence="1">Multi-pass membrane protein</topology>
    </subcellularLocation>
</comment>
<feature type="transmembrane region" description="Helical" evidence="7">
    <location>
        <begin position="71"/>
        <end position="91"/>
    </location>
</feature>
<dbReference type="GO" id="GO:0005886">
    <property type="term" value="C:plasma membrane"/>
    <property type="evidence" value="ECO:0007669"/>
    <property type="project" value="UniProtKB-SubCell"/>
</dbReference>
<keyword evidence="5 7" id="KW-1133">Transmembrane helix</keyword>
<dbReference type="EMBL" id="FNCI01000006">
    <property type="protein sequence ID" value="SDG18890.1"/>
    <property type="molecule type" value="Genomic_DNA"/>
</dbReference>
<dbReference type="RefSeq" id="WP_092525458.1">
    <property type="nucleotide sequence ID" value="NZ_FNCI01000006.1"/>
</dbReference>
<evidence type="ECO:0000256" key="5">
    <source>
        <dbReference type="ARBA" id="ARBA00022989"/>
    </source>
</evidence>
<reference evidence="8 9" key="1">
    <citation type="submission" date="2016-10" db="EMBL/GenBank/DDBJ databases">
        <authorList>
            <person name="de Groot N.N."/>
        </authorList>
    </citation>
    <scope>NUCLEOTIDE SEQUENCE [LARGE SCALE GENOMIC DNA]</scope>
    <source>
        <strain evidence="8 9">BH539</strain>
    </source>
</reference>
<protein>
    <submittedName>
        <fullName evidence="8">Putative oxidoreductase</fullName>
    </submittedName>
</protein>